<comment type="similarity">
    <text evidence="2 8">Belongs to the 4-toluene sulfonate uptake permease (TSUP) (TC 2.A.102) family.</text>
</comment>
<evidence type="ECO:0000256" key="1">
    <source>
        <dbReference type="ARBA" id="ARBA00004651"/>
    </source>
</evidence>
<dbReference type="InterPro" id="IPR002781">
    <property type="entry name" value="TM_pro_TauE-like"/>
</dbReference>
<evidence type="ECO:0000313" key="10">
    <source>
        <dbReference type="Proteomes" id="UP000243807"/>
    </source>
</evidence>
<dbReference type="STRING" id="1765967.BW247_13310"/>
<reference evidence="9 10" key="1">
    <citation type="submission" date="2017-01" db="EMBL/GenBank/DDBJ databases">
        <title>Draft sequence of Acidihalobacter ferrooxidans strain DSM 14175 (strain V8).</title>
        <authorList>
            <person name="Khaleque H.N."/>
            <person name="Ramsay J.P."/>
            <person name="Murphy R.J.T."/>
            <person name="Kaksonen A.H."/>
            <person name="Boxall N.J."/>
            <person name="Watkin E.L.J."/>
        </authorList>
    </citation>
    <scope>NUCLEOTIDE SEQUENCE [LARGE SCALE GENOMIC DNA]</scope>
    <source>
        <strain evidence="9 10">V8</strain>
    </source>
</reference>
<keyword evidence="4 8" id="KW-1003">Cell membrane</keyword>
<evidence type="ECO:0000256" key="4">
    <source>
        <dbReference type="ARBA" id="ARBA00022475"/>
    </source>
</evidence>
<feature type="transmembrane region" description="Helical" evidence="8">
    <location>
        <begin position="189"/>
        <end position="220"/>
    </location>
</feature>
<dbReference type="InterPro" id="IPR052017">
    <property type="entry name" value="TSUP"/>
</dbReference>
<keyword evidence="10" id="KW-1185">Reference proteome</keyword>
<proteinExistence type="inferred from homology"/>
<keyword evidence="6 8" id="KW-1133">Transmembrane helix</keyword>
<gene>
    <name evidence="9" type="ORF">BW247_13310</name>
</gene>
<feature type="transmembrane region" description="Helical" evidence="8">
    <location>
        <begin position="106"/>
        <end position="130"/>
    </location>
</feature>
<feature type="transmembrane region" description="Helical" evidence="8">
    <location>
        <begin position="142"/>
        <end position="169"/>
    </location>
</feature>
<evidence type="ECO:0000313" key="9">
    <source>
        <dbReference type="EMBL" id="APZ43948.1"/>
    </source>
</evidence>
<dbReference type="KEGG" id="afy:BW247_13310"/>
<evidence type="ECO:0000256" key="6">
    <source>
        <dbReference type="ARBA" id="ARBA00022989"/>
    </source>
</evidence>
<dbReference type="OrthoDB" id="8559109at2"/>
<dbReference type="PANTHER" id="PTHR30269">
    <property type="entry name" value="TRANSMEMBRANE PROTEIN YFCA"/>
    <property type="match status" value="1"/>
</dbReference>
<dbReference type="Pfam" id="PF01925">
    <property type="entry name" value="TauE"/>
    <property type="match status" value="1"/>
</dbReference>
<feature type="transmembrane region" description="Helical" evidence="8">
    <location>
        <begin position="232"/>
        <end position="250"/>
    </location>
</feature>
<name>A0A1P8UJD1_9GAMM</name>
<evidence type="ECO:0000256" key="5">
    <source>
        <dbReference type="ARBA" id="ARBA00022692"/>
    </source>
</evidence>
<dbReference type="PANTHER" id="PTHR30269:SF0">
    <property type="entry name" value="MEMBRANE TRANSPORTER PROTEIN YFCA-RELATED"/>
    <property type="match status" value="1"/>
</dbReference>
<dbReference type="EMBL" id="CP019434">
    <property type="protein sequence ID" value="APZ43948.1"/>
    <property type="molecule type" value="Genomic_DNA"/>
</dbReference>
<keyword evidence="3" id="KW-0813">Transport</keyword>
<evidence type="ECO:0000256" key="3">
    <source>
        <dbReference type="ARBA" id="ARBA00022448"/>
    </source>
</evidence>
<comment type="subcellular location">
    <subcellularLocation>
        <location evidence="1 8">Cell membrane</location>
        <topology evidence="1 8">Multi-pass membrane protein</topology>
    </subcellularLocation>
</comment>
<evidence type="ECO:0000256" key="8">
    <source>
        <dbReference type="RuleBase" id="RU363041"/>
    </source>
</evidence>
<protein>
    <recommendedName>
        <fullName evidence="8">Probable membrane transporter protein</fullName>
    </recommendedName>
</protein>
<accession>A0A1P8UJD1</accession>
<feature type="transmembrane region" description="Helical" evidence="8">
    <location>
        <begin position="77"/>
        <end position="100"/>
    </location>
</feature>
<sequence length="259" mass="26852">MDVTIGGEMLGVLFVAATVAGFVDTVAGGGGLITLPMLLLAQVPPVHALATNKLQGSFGTLTSSYAMLRRRLVRWSAIRGLFVASLFGAAAGTLAVQHVHAQALDVLIPVVLIGIGLYFLFAPSAGAVAGRPRLGARAYRNGVVPVIGFYDGFFGPGTGSFFSLAGVALRGHSLVTATANAKLLNFASNIASLAVFVIGGKVVWLVGGVMVVGQMIGAWLGSHAVVRGGARLIRPLIVLMCTAMVLRYAWQKGLFMGLF</sequence>
<feature type="transmembrane region" description="Helical" evidence="8">
    <location>
        <begin position="12"/>
        <end position="35"/>
    </location>
</feature>
<dbReference type="RefSeq" id="WP_076837572.1">
    <property type="nucleotide sequence ID" value="NZ_CP019434.1"/>
</dbReference>
<dbReference type="Proteomes" id="UP000243807">
    <property type="component" value="Chromosome"/>
</dbReference>
<dbReference type="AlphaFoldDB" id="A0A1P8UJD1"/>
<dbReference type="GO" id="GO:0005886">
    <property type="term" value="C:plasma membrane"/>
    <property type="evidence" value="ECO:0007669"/>
    <property type="project" value="UniProtKB-SubCell"/>
</dbReference>
<evidence type="ECO:0000256" key="7">
    <source>
        <dbReference type="ARBA" id="ARBA00023136"/>
    </source>
</evidence>
<evidence type="ECO:0000256" key="2">
    <source>
        <dbReference type="ARBA" id="ARBA00009142"/>
    </source>
</evidence>
<organism evidence="9 10">
    <name type="scientific">Acidihalobacter ferrooxydans</name>
    <dbReference type="NCBI Taxonomy" id="1765967"/>
    <lineage>
        <taxon>Bacteria</taxon>
        <taxon>Pseudomonadati</taxon>
        <taxon>Pseudomonadota</taxon>
        <taxon>Gammaproteobacteria</taxon>
        <taxon>Chromatiales</taxon>
        <taxon>Ectothiorhodospiraceae</taxon>
        <taxon>Acidihalobacter</taxon>
    </lineage>
</organism>
<keyword evidence="7 8" id="KW-0472">Membrane</keyword>
<keyword evidence="5 8" id="KW-0812">Transmembrane</keyword>